<evidence type="ECO:0000256" key="2">
    <source>
        <dbReference type="SAM" id="MobiDB-lite"/>
    </source>
</evidence>
<feature type="domain" description="Serine hydrolase" evidence="3">
    <location>
        <begin position="2"/>
        <end position="238"/>
    </location>
</feature>
<gene>
    <name evidence="4" type="ORF">B0H65DRAFT_245866</name>
</gene>
<dbReference type="Pfam" id="PF03959">
    <property type="entry name" value="FSH1"/>
    <property type="match status" value="1"/>
</dbReference>
<dbReference type="GO" id="GO:0019748">
    <property type="term" value="P:secondary metabolic process"/>
    <property type="evidence" value="ECO:0007669"/>
    <property type="project" value="TreeGrafter"/>
</dbReference>
<reference evidence="4" key="2">
    <citation type="submission" date="2023-06" db="EMBL/GenBank/DDBJ databases">
        <authorList>
            <consortium name="Lawrence Berkeley National Laboratory"/>
            <person name="Haridas S."/>
            <person name="Hensen N."/>
            <person name="Bonometti L."/>
            <person name="Westerberg I."/>
            <person name="Brannstrom I.O."/>
            <person name="Guillou S."/>
            <person name="Cros-Aarteil S."/>
            <person name="Calhoun S."/>
            <person name="Kuo A."/>
            <person name="Mondo S."/>
            <person name="Pangilinan J."/>
            <person name="Riley R."/>
            <person name="Labutti K."/>
            <person name="Andreopoulos B."/>
            <person name="Lipzen A."/>
            <person name="Chen C."/>
            <person name="Yanf M."/>
            <person name="Daum C."/>
            <person name="Ng V."/>
            <person name="Clum A."/>
            <person name="Steindorff A."/>
            <person name="Ohm R."/>
            <person name="Martin F."/>
            <person name="Silar P."/>
            <person name="Natvig D."/>
            <person name="Lalanne C."/>
            <person name="Gautier V."/>
            <person name="Ament-Velasquez S.L."/>
            <person name="Kruys A."/>
            <person name="Hutchinson M.I."/>
            <person name="Powell A.J."/>
            <person name="Barry K."/>
            <person name="Miller A.N."/>
            <person name="Grigoriev I.V."/>
            <person name="Debuchy R."/>
            <person name="Gladieux P."/>
            <person name="Thoren M.H."/>
            <person name="Johannesson H."/>
        </authorList>
    </citation>
    <scope>NUCLEOTIDE SEQUENCE</scope>
    <source>
        <strain evidence="4">CBS 560.94</strain>
    </source>
</reference>
<dbReference type="PANTHER" id="PTHR48070">
    <property type="entry name" value="ESTERASE OVCA2"/>
    <property type="match status" value="1"/>
</dbReference>
<dbReference type="GeneID" id="87859549"/>
<name>A0AAE0MRE2_9PEZI</name>
<feature type="region of interest" description="Disordered" evidence="2">
    <location>
        <begin position="266"/>
        <end position="333"/>
    </location>
</feature>
<dbReference type="GO" id="GO:0005634">
    <property type="term" value="C:nucleus"/>
    <property type="evidence" value="ECO:0007669"/>
    <property type="project" value="TreeGrafter"/>
</dbReference>
<evidence type="ECO:0000313" key="5">
    <source>
        <dbReference type="Proteomes" id="UP001278500"/>
    </source>
</evidence>
<dbReference type="InterPro" id="IPR050593">
    <property type="entry name" value="LovG"/>
</dbReference>
<keyword evidence="5" id="KW-1185">Reference proteome</keyword>
<dbReference type="SUPFAM" id="SSF53474">
    <property type="entry name" value="alpha/beta-Hydrolases"/>
    <property type="match status" value="1"/>
</dbReference>
<dbReference type="GO" id="GO:0005737">
    <property type="term" value="C:cytoplasm"/>
    <property type="evidence" value="ECO:0007669"/>
    <property type="project" value="TreeGrafter"/>
</dbReference>
<keyword evidence="1 4" id="KW-0378">Hydrolase</keyword>
<dbReference type="EMBL" id="JAUEPP010000005">
    <property type="protein sequence ID" value="KAK3343333.1"/>
    <property type="molecule type" value="Genomic_DNA"/>
</dbReference>
<dbReference type="InterPro" id="IPR005645">
    <property type="entry name" value="FSH-like_dom"/>
</dbReference>
<evidence type="ECO:0000313" key="4">
    <source>
        <dbReference type="EMBL" id="KAK3343333.1"/>
    </source>
</evidence>
<dbReference type="GO" id="GO:0016787">
    <property type="term" value="F:hydrolase activity"/>
    <property type="evidence" value="ECO:0007669"/>
    <property type="project" value="UniProtKB-KW"/>
</dbReference>
<feature type="compositionally biased region" description="Polar residues" evidence="2">
    <location>
        <begin position="303"/>
        <end position="328"/>
    </location>
</feature>
<dbReference type="InterPro" id="IPR029058">
    <property type="entry name" value="AB_hydrolase_fold"/>
</dbReference>
<accession>A0AAE0MRE2</accession>
<dbReference type="RefSeq" id="XP_062681126.1">
    <property type="nucleotide sequence ID" value="XM_062822395.1"/>
</dbReference>
<dbReference type="Gene3D" id="3.40.50.1820">
    <property type="entry name" value="alpha/beta hydrolase"/>
    <property type="match status" value="1"/>
</dbReference>
<reference evidence="4" key="1">
    <citation type="journal article" date="2023" name="Mol. Phylogenet. Evol.">
        <title>Genome-scale phylogeny and comparative genomics of the fungal order Sordariales.</title>
        <authorList>
            <person name="Hensen N."/>
            <person name="Bonometti L."/>
            <person name="Westerberg I."/>
            <person name="Brannstrom I.O."/>
            <person name="Guillou S."/>
            <person name="Cros-Aarteil S."/>
            <person name="Calhoun S."/>
            <person name="Haridas S."/>
            <person name="Kuo A."/>
            <person name="Mondo S."/>
            <person name="Pangilinan J."/>
            <person name="Riley R."/>
            <person name="LaButti K."/>
            <person name="Andreopoulos B."/>
            <person name="Lipzen A."/>
            <person name="Chen C."/>
            <person name="Yan M."/>
            <person name="Daum C."/>
            <person name="Ng V."/>
            <person name="Clum A."/>
            <person name="Steindorff A."/>
            <person name="Ohm R.A."/>
            <person name="Martin F."/>
            <person name="Silar P."/>
            <person name="Natvig D.O."/>
            <person name="Lalanne C."/>
            <person name="Gautier V."/>
            <person name="Ament-Velasquez S.L."/>
            <person name="Kruys A."/>
            <person name="Hutchinson M.I."/>
            <person name="Powell A.J."/>
            <person name="Barry K."/>
            <person name="Miller A.N."/>
            <person name="Grigoriev I.V."/>
            <person name="Debuchy R."/>
            <person name="Gladieux P."/>
            <person name="Hiltunen Thoren M."/>
            <person name="Johannesson H."/>
        </authorList>
    </citation>
    <scope>NUCLEOTIDE SEQUENCE</scope>
    <source>
        <strain evidence="4">CBS 560.94</strain>
    </source>
</reference>
<sequence>MKFLCLPGAYGSAKNFEVQFGPLAEEFKRRGLGSFTYSQGTHEVAPPPGWEDYFGKPPLYRFLDVSNGDAFETLRRLRHVPRGLNPEDTMRQLQGATVEEDWHQEAWREALDGVFQTIDDDPEIDAILGYSEGAMVAASAIVEEQERCMREKGRERRIKFAIFIAGAPPLKFEGNKRITAQLFDEVGAVIGIPTLHIFGCDDAFLSSAVALFNVCDPSSAVMYDHGLGHIVPRDAENVSLLGTVLGNLVPKVEDQIRRDGHFIRKDRREIKREAKKNKQRGPPPAAENSHGQGVGGRPGMHQRGNSHLSVGSAQGGNISSDPGTSGSITPAEVDFTVAMLRRTDV</sequence>
<comment type="caution">
    <text evidence="4">The sequence shown here is derived from an EMBL/GenBank/DDBJ whole genome shotgun (WGS) entry which is preliminary data.</text>
</comment>
<proteinExistence type="predicted"/>
<dbReference type="Proteomes" id="UP001278500">
    <property type="component" value="Unassembled WGS sequence"/>
</dbReference>
<protein>
    <submittedName>
        <fullName evidence="4">Serine hydrolase-domain-containing protein</fullName>
    </submittedName>
</protein>
<organism evidence="4 5">
    <name type="scientific">Neurospora tetraspora</name>
    <dbReference type="NCBI Taxonomy" id="94610"/>
    <lineage>
        <taxon>Eukaryota</taxon>
        <taxon>Fungi</taxon>
        <taxon>Dikarya</taxon>
        <taxon>Ascomycota</taxon>
        <taxon>Pezizomycotina</taxon>
        <taxon>Sordariomycetes</taxon>
        <taxon>Sordariomycetidae</taxon>
        <taxon>Sordariales</taxon>
        <taxon>Sordariaceae</taxon>
        <taxon>Neurospora</taxon>
    </lineage>
</organism>
<dbReference type="PANTHER" id="PTHR48070:SF4">
    <property type="entry name" value="ESTERASE ALNB"/>
    <property type="match status" value="1"/>
</dbReference>
<evidence type="ECO:0000256" key="1">
    <source>
        <dbReference type="ARBA" id="ARBA00022801"/>
    </source>
</evidence>
<dbReference type="AlphaFoldDB" id="A0AAE0MRE2"/>
<evidence type="ECO:0000259" key="3">
    <source>
        <dbReference type="Pfam" id="PF03959"/>
    </source>
</evidence>